<dbReference type="Pfam" id="PF19054">
    <property type="entry name" value="DUF5753"/>
    <property type="match status" value="1"/>
</dbReference>
<reference evidence="2 3" key="1">
    <citation type="submission" date="2020-08" db="EMBL/GenBank/DDBJ databases">
        <title>Sequencing the genomes of 1000 actinobacteria strains.</title>
        <authorList>
            <person name="Klenk H.-P."/>
        </authorList>
    </citation>
    <scope>NUCLEOTIDE SEQUENCE [LARGE SCALE GENOMIC DNA]</scope>
    <source>
        <strain evidence="2 3">DSM 44598</strain>
    </source>
</reference>
<accession>A0A840VX24</accession>
<dbReference type="GO" id="GO:0003677">
    <property type="term" value="F:DNA binding"/>
    <property type="evidence" value="ECO:0007669"/>
    <property type="project" value="UniProtKB-KW"/>
</dbReference>
<protein>
    <submittedName>
        <fullName evidence="2">DNA-binding XRE family transcriptional regulator</fullName>
    </submittedName>
</protein>
<keyword evidence="2" id="KW-0238">DNA-binding</keyword>
<dbReference type="EMBL" id="JACHDO010000001">
    <property type="protein sequence ID" value="MBB5488909.1"/>
    <property type="molecule type" value="Genomic_DNA"/>
</dbReference>
<evidence type="ECO:0000313" key="2">
    <source>
        <dbReference type="EMBL" id="MBB5488909.1"/>
    </source>
</evidence>
<dbReference type="SUPFAM" id="SSF47413">
    <property type="entry name" value="lambda repressor-like DNA-binding domains"/>
    <property type="match status" value="1"/>
</dbReference>
<organism evidence="2 3">
    <name type="scientific">Nocardiopsis metallicus</name>
    <dbReference type="NCBI Taxonomy" id="179819"/>
    <lineage>
        <taxon>Bacteria</taxon>
        <taxon>Bacillati</taxon>
        <taxon>Actinomycetota</taxon>
        <taxon>Actinomycetes</taxon>
        <taxon>Streptosporangiales</taxon>
        <taxon>Nocardiopsidaceae</taxon>
        <taxon>Nocardiopsis</taxon>
    </lineage>
</organism>
<gene>
    <name evidence="2" type="ORF">HNR07_000046</name>
</gene>
<dbReference type="AlphaFoldDB" id="A0A840VX24"/>
<feature type="domain" description="DUF5753" evidence="1">
    <location>
        <begin position="93"/>
        <end position="266"/>
    </location>
</feature>
<keyword evidence="3" id="KW-1185">Reference proteome</keyword>
<dbReference type="Gene3D" id="1.10.260.40">
    <property type="entry name" value="lambda repressor-like DNA-binding domains"/>
    <property type="match status" value="1"/>
</dbReference>
<name>A0A840VX24_9ACTN</name>
<dbReference type="InterPro" id="IPR001387">
    <property type="entry name" value="Cro/C1-type_HTH"/>
</dbReference>
<dbReference type="InterPro" id="IPR010982">
    <property type="entry name" value="Lambda_DNA-bd_dom_sf"/>
</dbReference>
<proteinExistence type="predicted"/>
<comment type="caution">
    <text evidence="2">The sequence shown here is derived from an EMBL/GenBank/DDBJ whole genome shotgun (WGS) entry which is preliminary data.</text>
</comment>
<sequence>MTPDERALKAFGREVRRLRTEAELTQETVARRISQRGTAISNSHVSDIEKGKAAPRPWLRRAFDEILQGGGRLERLWEELTGSGRRAWLHEIAERTHGADALYEYQALVFPVYLQTEAYSRAVIRYGAPWLSSNELTERAQQRARRAQQMAKALSPVIWLVVDQSLLMRRYGSPEVQLEQLRYVADLVEEERVNLLVVPVDEPRHAGNNGPFRVITSADQPEVVYVESAHQGQIITATNEVGRYRMWFAALQGVAWGPDETLKAIRDEMKRINGD</sequence>
<dbReference type="Pfam" id="PF13560">
    <property type="entry name" value="HTH_31"/>
    <property type="match status" value="1"/>
</dbReference>
<dbReference type="CDD" id="cd00093">
    <property type="entry name" value="HTH_XRE"/>
    <property type="match status" value="1"/>
</dbReference>
<dbReference type="RefSeq" id="WP_184360286.1">
    <property type="nucleotide sequence ID" value="NZ_BAAAKM010000013.1"/>
</dbReference>
<dbReference type="Proteomes" id="UP000579647">
    <property type="component" value="Unassembled WGS sequence"/>
</dbReference>
<evidence type="ECO:0000259" key="1">
    <source>
        <dbReference type="Pfam" id="PF19054"/>
    </source>
</evidence>
<evidence type="ECO:0000313" key="3">
    <source>
        <dbReference type="Proteomes" id="UP000579647"/>
    </source>
</evidence>
<dbReference type="InterPro" id="IPR043917">
    <property type="entry name" value="DUF5753"/>
</dbReference>